<evidence type="ECO:0000313" key="3">
    <source>
        <dbReference type="EMBL" id="MDT0441265.1"/>
    </source>
</evidence>
<comment type="caution">
    <text evidence="3">The sequence shown here is derived from an EMBL/GenBank/DDBJ whole genome shotgun (WGS) entry which is preliminary data.</text>
</comment>
<dbReference type="PANTHER" id="PTHR47691:SF3">
    <property type="entry name" value="HTH-TYPE TRANSCRIPTIONAL REGULATOR RV0890C-RELATED"/>
    <property type="match status" value="1"/>
</dbReference>
<accession>A0ABU2RX27</accession>
<keyword evidence="4" id="KW-1185">Reference proteome</keyword>
<feature type="compositionally biased region" description="Basic and acidic residues" evidence="1">
    <location>
        <begin position="1"/>
        <end position="10"/>
    </location>
</feature>
<organism evidence="3 4">
    <name type="scientific">Streptomyces johnsoniae</name>
    <dbReference type="NCBI Taxonomy" id="3075532"/>
    <lineage>
        <taxon>Bacteria</taxon>
        <taxon>Bacillati</taxon>
        <taxon>Actinomycetota</taxon>
        <taxon>Actinomycetes</taxon>
        <taxon>Kitasatosporales</taxon>
        <taxon>Streptomycetaceae</taxon>
        <taxon>Streptomyces</taxon>
    </lineage>
</organism>
<dbReference type="SUPFAM" id="SSF52540">
    <property type="entry name" value="P-loop containing nucleoside triphosphate hydrolases"/>
    <property type="match status" value="1"/>
</dbReference>
<dbReference type="InterPro" id="IPR011990">
    <property type="entry name" value="TPR-like_helical_dom_sf"/>
</dbReference>
<dbReference type="InterPro" id="IPR027417">
    <property type="entry name" value="P-loop_NTPase"/>
</dbReference>
<dbReference type="InterPro" id="IPR019734">
    <property type="entry name" value="TPR_rpt"/>
</dbReference>
<dbReference type="PANTHER" id="PTHR47691">
    <property type="entry name" value="REGULATOR-RELATED"/>
    <property type="match status" value="1"/>
</dbReference>
<reference evidence="4" key="1">
    <citation type="submission" date="2023-07" db="EMBL/GenBank/DDBJ databases">
        <title>30 novel species of actinomycetes from the DSMZ collection.</title>
        <authorList>
            <person name="Nouioui I."/>
        </authorList>
    </citation>
    <scope>NUCLEOTIDE SEQUENCE [LARGE SCALE GENOMIC DNA]</scope>
    <source>
        <strain evidence="4">DSM 41886</strain>
    </source>
</reference>
<protein>
    <submittedName>
        <fullName evidence="3">Tetratricopeptide repeat protein</fullName>
    </submittedName>
</protein>
<dbReference type="PRINTS" id="PR00364">
    <property type="entry name" value="DISEASERSIST"/>
</dbReference>
<dbReference type="Gene3D" id="3.40.50.300">
    <property type="entry name" value="P-loop containing nucleotide triphosphate hydrolases"/>
    <property type="match status" value="1"/>
</dbReference>
<dbReference type="Pfam" id="PF00931">
    <property type="entry name" value="NB-ARC"/>
    <property type="match status" value="1"/>
</dbReference>
<feature type="region of interest" description="Disordered" evidence="1">
    <location>
        <begin position="1"/>
        <end position="21"/>
    </location>
</feature>
<dbReference type="Gene3D" id="1.25.40.10">
    <property type="entry name" value="Tetratricopeptide repeat domain"/>
    <property type="match status" value="1"/>
</dbReference>
<dbReference type="SUPFAM" id="SSF48452">
    <property type="entry name" value="TPR-like"/>
    <property type="match status" value="2"/>
</dbReference>
<dbReference type="SMART" id="SM00028">
    <property type="entry name" value="TPR"/>
    <property type="match status" value="5"/>
</dbReference>
<dbReference type="Pfam" id="PF13424">
    <property type="entry name" value="TPR_12"/>
    <property type="match status" value="2"/>
</dbReference>
<dbReference type="Proteomes" id="UP001183615">
    <property type="component" value="Unassembled WGS sequence"/>
</dbReference>
<dbReference type="InterPro" id="IPR002182">
    <property type="entry name" value="NB-ARC"/>
</dbReference>
<dbReference type="RefSeq" id="WP_311614907.1">
    <property type="nucleotide sequence ID" value="NZ_JAVREV010000001.1"/>
</dbReference>
<dbReference type="EMBL" id="JAVREV010000001">
    <property type="protein sequence ID" value="MDT0441265.1"/>
    <property type="molecule type" value="Genomic_DNA"/>
</dbReference>
<feature type="domain" description="NB-ARC" evidence="2">
    <location>
        <begin position="150"/>
        <end position="298"/>
    </location>
</feature>
<name>A0ABU2RX27_9ACTN</name>
<gene>
    <name evidence="3" type="ORF">RM779_01435</name>
</gene>
<evidence type="ECO:0000313" key="4">
    <source>
        <dbReference type="Proteomes" id="UP001183615"/>
    </source>
</evidence>
<proteinExistence type="predicted"/>
<evidence type="ECO:0000259" key="2">
    <source>
        <dbReference type="Pfam" id="PF00931"/>
    </source>
</evidence>
<evidence type="ECO:0000256" key="1">
    <source>
        <dbReference type="SAM" id="MobiDB-lite"/>
    </source>
</evidence>
<sequence>MRDTGARRPPGDPPDPGGARTMDELVACLRALRGWAGLSEREVHRRVSRARAARGIPEVPSYDTVHRCFQQGRARLNVDLVEDIARALVGDEAAAGRWRGAHARIIGAVAGSGVVTVADAPPADLPAFSGRRDALRALLGGGHPPAGLRVIEGMAGVGKTALAARAAHLLRRQGGFEATLWVDLNGYAPDLPPADPLAVLDASLRRLGMSADRVRLLTPQARAREFHRRLAGRRVLLVLDNAGDEEQVRPLLPEGPGCLTLVTSRRSLPGLPGARRLRLDVFSPGEAMELLRRTAGADRVDTDPGTAARIAESVGHLPLALGVVAGRIGGRFGWTLADHLEQLLGHRDRLRSEDSVELALRLSYESLAPGCRRLFRVLALGPRPDLDVYAAAALADDDPAGVRARLETLLAANLLREPVPGRYAFHDLVRIYATAQAHEHDPAHARRAALARLLDHDRHAVSLAMDHFAPYERHHRPPPCTPGTPGTVLPLLTDRRSATAWLEAERAGLIATALHAAEHGRPDHTGKMSAILFRYLDVGGHYQEAEALHTRADLTPDPHDRAQALARLGAVRWRVGRDLDAIEDFQQALAAFRGVGDRVGEGWVLGNTGEVLQHLGRLPEAREHFGQALAIARQLRARREEDGKLGDRGVMYEPLGRYPKQFAHPSEALEMGREILGIARRIGDRVSEGQVLGSLGSILRQDGRPAQALNHLRQALTIARAIGHHVAEVALLNELGATLRALPGDGRWARAARYYREAAARAGELGDRYEGARAHEGLGHCRSAAGDAPGARAAWRRAHALFAELGTPEAEAVARRLASLDAADVPPPGYRDEPV</sequence>